<name>A0ABS2U4X1_9ACTN</name>
<feature type="region of interest" description="Disordered" evidence="1">
    <location>
        <begin position="39"/>
        <end position="67"/>
    </location>
</feature>
<evidence type="ECO:0000313" key="4">
    <source>
        <dbReference type="Proteomes" id="UP000749040"/>
    </source>
</evidence>
<evidence type="ECO:0000313" key="3">
    <source>
        <dbReference type="EMBL" id="MBM9510677.1"/>
    </source>
</evidence>
<keyword evidence="2" id="KW-1133">Transmembrane helix</keyword>
<dbReference type="EMBL" id="JADKYB010000046">
    <property type="protein sequence ID" value="MBM9510677.1"/>
    <property type="molecule type" value="Genomic_DNA"/>
</dbReference>
<keyword evidence="2" id="KW-0812">Transmembrane</keyword>
<feature type="transmembrane region" description="Helical" evidence="2">
    <location>
        <begin position="12"/>
        <end position="35"/>
    </location>
</feature>
<dbReference type="Proteomes" id="UP000749040">
    <property type="component" value="Unassembled WGS sequence"/>
</dbReference>
<evidence type="ECO:0000256" key="1">
    <source>
        <dbReference type="SAM" id="MobiDB-lite"/>
    </source>
</evidence>
<dbReference type="RefSeq" id="WP_205365086.1">
    <property type="nucleotide sequence ID" value="NZ_JADKYB010000046.1"/>
</dbReference>
<protein>
    <submittedName>
        <fullName evidence="3">Uncharacterized protein</fullName>
    </submittedName>
</protein>
<proteinExistence type="predicted"/>
<accession>A0ABS2U4X1</accession>
<gene>
    <name evidence="3" type="ORF">ITX44_40170</name>
</gene>
<evidence type="ECO:0000256" key="2">
    <source>
        <dbReference type="SAM" id="Phobius"/>
    </source>
</evidence>
<reference evidence="3 4" key="1">
    <citation type="submission" date="2021-01" db="EMBL/GenBank/DDBJ databases">
        <title>Streptomyces acididurans sp. nov., isolated from a peat swamp forest soil.</title>
        <authorList>
            <person name="Chantavorakit T."/>
            <person name="Duangmal K."/>
        </authorList>
    </citation>
    <scope>NUCLEOTIDE SEQUENCE [LARGE SCALE GENOMIC DNA]</scope>
    <source>
        <strain evidence="3 4">KK5PA1</strain>
    </source>
</reference>
<keyword evidence="4" id="KW-1185">Reference proteome</keyword>
<comment type="caution">
    <text evidence="3">The sequence shown here is derived from an EMBL/GenBank/DDBJ whole genome shotgun (WGS) entry which is preliminary data.</text>
</comment>
<sequence>MTAPRRPRRRRYGPIVLAGWLFADFLLVLALVAMGDQPDPLAVQRSTPRPTATPKPKPGATHKPAGPRAVVRTRFEFQVHGTDDNALVQQIRTATEKNRDRAAAFVLTFGGTRDGTAYARRVNDLLHRARPSMFNRDTATEDFLKLDNPANTAHLWVYFYTATR</sequence>
<organism evidence="3 4">
    <name type="scientific">Actinacidiphila acididurans</name>
    <dbReference type="NCBI Taxonomy" id="2784346"/>
    <lineage>
        <taxon>Bacteria</taxon>
        <taxon>Bacillati</taxon>
        <taxon>Actinomycetota</taxon>
        <taxon>Actinomycetes</taxon>
        <taxon>Kitasatosporales</taxon>
        <taxon>Streptomycetaceae</taxon>
        <taxon>Actinacidiphila</taxon>
    </lineage>
</organism>
<keyword evidence="2" id="KW-0472">Membrane</keyword>
<feature type="compositionally biased region" description="Low complexity" evidence="1">
    <location>
        <begin position="58"/>
        <end position="67"/>
    </location>
</feature>